<dbReference type="RefSeq" id="WP_209365761.1">
    <property type="nucleotide sequence ID" value="NZ_CP046956.1"/>
</dbReference>
<name>A0ABX7VUJ4_9BACI</name>
<evidence type="ECO:0000256" key="1">
    <source>
        <dbReference type="SAM" id="SignalP"/>
    </source>
</evidence>
<accession>A0ABX7VUJ4</accession>
<keyword evidence="1" id="KW-0732">Signal</keyword>
<keyword evidence="3" id="KW-1185">Reference proteome</keyword>
<evidence type="ECO:0000313" key="2">
    <source>
        <dbReference type="EMBL" id="QTN00628.1"/>
    </source>
</evidence>
<evidence type="ECO:0008006" key="4">
    <source>
        <dbReference type="Google" id="ProtNLM"/>
    </source>
</evidence>
<sequence length="172" mass="19503">MKKIARLLILMNMLFLMTSCSNPAQPDSLSQEAEGNPVEFDYKGQHFTIVNLFDEMEGYVKAAKQQPENLDSLYKKHVLEPLRSMAFGEGNGYDRLRFQAPTDIEATEKALHTLIGQQEEISNIIRETLKKSADELPGGEKTVYIIPANTDFPDIYKVVDNVSGMVWQENFI</sequence>
<feature type="signal peptide" evidence="1">
    <location>
        <begin position="1"/>
        <end position="24"/>
    </location>
</feature>
<organism evidence="2 3">
    <name type="scientific">Sediminibacillus dalangtanensis</name>
    <dbReference type="NCBI Taxonomy" id="2729421"/>
    <lineage>
        <taxon>Bacteria</taxon>
        <taxon>Bacillati</taxon>
        <taxon>Bacillota</taxon>
        <taxon>Bacilli</taxon>
        <taxon>Bacillales</taxon>
        <taxon>Bacillaceae</taxon>
        <taxon>Sediminibacillus</taxon>
    </lineage>
</organism>
<proteinExistence type="predicted"/>
<feature type="chain" id="PRO_5047427635" description="Sporulation lipoprotein YhcN/YlaJ (Spore_YhcN_YlaJ)" evidence="1">
    <location>
        <begin position="25"/>
        <end position="172"/>
    </location>
</feature>
<dbReference type="PROSITE" id="PS51257">
    <property type="entry name" value="PROKAR_LIPOPROTEIN"/>
    <property type="match status" value="1"/>
</dbReference>
<dbReference type="Proteomes" id="UP000665043">
    <property type="component" value="Chromosome"/>
</dbReference>
<protein>
    <recommendedName>
        <fullName evidence="4">Sporulation lipoprotein YhcN/YlaJ (Spore_YhcN_YlaJ)</fullName>
    </recommendedName>
</protein>
<reference evidence="2 3" key="1">
    <citation type="submission" date="2019-12" db="EMBL/GenBank/DDBJ databases">
        <title>The whole genome sequencing of a strain isolated from a Mars analog, Dalangtan Playa.</title>
        <authorList>
            <person name="Huang T."/>
        </authorList>
    </citation>
    <scope>NUCLEOTIDE SEQUENCE [LARGE SCALE GENOMIC DNA]</scope>
    <source>
        <strain evidence="2 3">DP4-553-S</strain>
    </source>
</reference>
<gene>
    <name evidence="2" type="ORF">ERJ70_15790</name>
</gene>
<dbReference type="EMBL" id="CP046956">
    <property type="protein sequence ID" value="QTN00628.1"/>
    <property type="molecule type" value="Genomic_DNA"/>
</dbReference>
<evidence type="ECO:0000313" key="3">
    <source>
        <dbReference type="Proteomes" id="UP000665043"/>
    </source>
</evidence>